<organism evidence="1 2">
    <name type="scientific">Ganoderma sinense ZZ0214-1</name>
    <dbReference type="NCBI Taxonomy" id="1077348"/>
    <lineage>
        <taxon>Eukaryota</taxon>
        <taxon>Fungi</taxon>
        <taxon>Dikarya</taxon>
        <taxon>Basidiomycota</taxon>
        <taxon>Agaricomycotina</taxon>
        <taxon>Agaricomycetes</taxon>
        <taxon>Polyporales</taxon>
        <taxon>Polyporaceae</taxon>
        <taxon>Ganoderma</taxon>
    </lineage>
</organism>
<comment type="caution">
    <text evidence="1">The sequence shown here is derived from an EMBL/GenBank/DDBJ whole genome shotgun (WGS) entry which is preliminary data.</text>
</comment>
<gene>
    <name evidence="1" type="ORF">GSI_10192</name>
</gene>
<evidence type="ECO:0000313" key="1">
    <source>
        <dbReference type="EMBL" id="PIL27053.1"/>
    </source>
</evidence>
<protein>
    <submittedName>
        <fullName evidence="1">Uncharacterized protein</fullName>
    </submittedName>
</protein>
<dbReference type="EMBL" id="AYKW01000034">
    <property type="protein sequence ID" value="PIL27053.1"/>
    <property type="molecule type" value="Genomic_DNA"/>
</dbReference>
<evidence type="ECO:0000313" key="2">
    <source>
        <dbReference type="Proteomes" id="UP000230002"/>
    </source>
</evidence>
<name>A0A2G8RZV3_9APHY</name>
<dbReference type="Proteomes" id="UP000230002">
    <property type="component" value="Unassembled WGS sequence"/>
</dbReference>
<dbReference type="OrthoDB" id="415825at2759"/>
<sequence length="136" mass="15159">MEQDTDGKGAFYLPNPPSYFRRLSLTTKTGSGTGCPRPFRDGAAKPVLDKVGTVPDMAVAPRRLVIRGTLFSDFFPALFRGVWDKWVAFTETSEKVRGSAVLWDLTLPDRMAKVPSGDTALNRRAYYWMVVQGRIA</sequence>
<proteinExistence type="predicted"/>
<keyword evidence="2" id="KW-1185">Reference proteome</keyword>
<accession>A0A2G8RZV3</accession>
<dbReference type="STRING" id="1077348.A0A2G8RZV3"/>
<reference evidence="1 2" key="1">
    <citation type="journal article" date="2015" name="Sci. Rep.">
        <title>Chromosome-level genome map provides insights into diverse defense mechanisms in the medicinal fungus Ganoderma sinense.</title>
        <authorList>
            <person name="Zhu Y."/>
            <person name="Xu J."/>
            <person name="Sun C."/>
            <person name="Zhou S."/>
            <person name="Xu H."/>
            <person name="Nelson D.R."/>
            <person name="Qian J."/>
            <person name="Song J."/>
            <person name="Luo H."/>
            <person name="Xiang L."/>
            <person name="Li Y."/>
            <person name="Xu Z."/>
            <person name="Ji A."/>
            <person name="Wang L."/>
            <person name="Lu S."/>
            <person name="Hayward A."/>
            <person name="Sun W."/>
            <person name="Li X."/>
            <person name="Schwartz D.C."/>
            <person name="Wang Y."/>
            <person name="Chen S."/>
        </authorList>
    </citation>
    <scope>NUCLEOTIDE SEQUENCE [LARGE SCALE GENOMIC DNA]</scope>
    <source>
        <strain evidence="1 2">ZZ0214-1</strain>
    </source>
</reference>
<dbReference type="AlphaFoldDB" id="A0A2G8RZV3"/>